<sequence length="492" mass="53876">MSGDEAASSDITGPPPRPAQLQRFVLPVPSDPTPRPSHRPTASACSLIRPPVTIRFPRHLALILVLLLSPVAHAVTPTEQMAINQKRYGIAAQGVLVMHDGQVVFKGIMGASEDSIFPVYSVSKLFVSTLVMQLAEQGKIDLDKPASAYLTGLPTRWQPITVRQLLNHTSGLPEYFDSKHDFLPTVQATFASLAERPLVFTPGSASRYTQTNYLVLTLLLETQYGKPYPQIASERILRPLGMKHTFLGAPTLPKSGVLKAYAGKGGKLTDAETVPWPVYSYGHSDLFLTLDDLARFLKAISRGELVGKQALQQLWQPPRLTNDRPGMFATGWEYGESGAYHHVGHDGGTQVRVRFLFKDKVDGDNFIVIYLTNGSVRNVWSRVLLDSAMAAAAPDQFPQEVLAEQLIAFALGETGAPSIDKTPLSERTVNTAGYAVLENLGPDAALRVFDLGTTLFPESARAWEGRAEVYRVKGDPIKARESREKARELAKP</sequence>
<dbReference type="InterPro" id="IPR012338">
    <property type="entry name" value="Beta-lactam/transpept-like"/>
</dbReference>
<dbReference type="Gene3D" id="3.40.710.10">
    <property type="entry name" value="DD-peptidase/beta-lactamase superfamily"/>
    <property type="match status" value="1"/>
</dbReference>
<name>A0A246JMG6_9BURK</name>
<evidence type="ECO:0000313" key="4">
    <source>
        <dbReference type="Proteomes" id="UP000197468"/>
    </source>
</evidence>
<gene>
    <name evidence="3" type="ORF">CDN99_04630</name>
</gene>
<reference evidence="3 4" key="1">
    <citation type="journal article" date="2008" name="Int. J. Syst. Evol. Microbiol.">
        <title>Description of Roseateles aquatilis sp. nov. and Roseateles terrae sp. nov., in the class Betaproteobacteria, and emended description of the genus Roseateles.</title>
        <authorList>
            <person name="Gomila M."/>
            <person name="Bowien B."/>
            <person name="Falsen E."/>
            <person name="Moore E.R."/>
            <person name="Lalucat J."/>
        </authorList>
    </citation>
    <scope>NUCLEOTIDE SEQUENCE [LARGE SCALE GENOMIC DNA]</scope>
    <source>
        <strain evidence="3 4">CCUG 48205</strain>
    </source>
</reference>
<evidence type="ECO:0000313" key="3">
    <source>
        <dbReference type="EMBL" id="OWQ93740.1"/>
    </source>
</evidence>
<evidence type="ECO:0000259" key="2">
    <source>
        <dbReference type="Pfam" id="PF00144"/>
    </source>
</evidence>
<dbReference type="InterPro" id="IPR001466">
    <property type="entry name" value="Beta-lactam-related"/>
</dbReference>
<dbReference type="PANTHER" id="PTHR43283:SF18">
    <property type="match status" value="1"/>
</dbReference>
<feature type="region of interest" description="Disordered" evidence="1">
    <location>
        <begin position="1"/>
        <end position="21"/>
    </location>
</feature>
<keyword evidence="4" id="KW-1185">Reference proteome</keyword>
<dbReference type="EMBL" id="NIOF01000001">
    <property type="protein sequence ID" value="OWQ93740.1"/>
    <property type="molecule type" value="Genomic_DNA"/>
</dbReference>
<dbReference type="InterPro" id="IPR050789">
    <property type="entry name" value="Diverse_Enzym_Activities"/>
</dbReference>
<proteinExistence type="predicted"/>
<dbReference type="PANTHER" id="PTHR43283">
    <property type="entry name" value="BETA-LACTAMASE-RELATED"/>
    <property type="match status" value="1"/>
</dbReference>
<dbReference type="AlphaFoldDB" id="A0A246JMG6"/>
<protein>
    <recommendedName>
        <fullName evidence="2">Beta-lactamase-related domain-containing protein</fullName>
    </recommendedName>
</protein>
<organism evidence="3 4">
    <name type="scientific">Roseateles aquatilis</name>
    <dbReference type="NCBI Taxonomy" id="431061"/>
    <lineage>
        <taxon>Bacteria</taxon>
        <taxon>Pseudomonadati</taxon>
        <taxon>Pseudomonadota</taxon>
        <taxon>Betaproteobacteria</taxon>
        <taxon>Burkholderiales</taxon>
        <taxon>Sphaerotilaceae</taxon>
        <taxon>Roseateles</taxon>
    </lineage>
</organism>
<dbReference type="Proteomes" id="UP000197468">
    <property type="component" value="Unassembled WGS sequence"/>
</dbReference>
<dbReference type="Pfam" id="PF00144">
    <property type="entry name" value="Beta-lactamase"/>
    <property type="match status" value="1"/>
</dbReference>
<feature type="domain" description="Beta-lactamase-related" evidence="2">
    <location>
        <begin position="87"/>
        <end position="377"/>
    </location>
</feature>
<dbReference type="SUPFAM" id="SSF56601">
    <property type="entry name" value="beta-lactamase/transpeptidase-like"/>
    <property type="match status" value="1"/>
</dbReference>
<accession>A0A246JMG6</accession>
<comment type="caution">
    <text evidence="3">The sequence shown here is derived from an EMBL/GenBank/DDBJ whole genome shotgun (WGS) entry which is preliminary data.</text>
</comment>
<evidence type="ECO:0000256" key="1">
    <source>
        <dbReference type="SAM" id="MobiDB-lite"/>
    </source>
</evidence>